<feature type="compositionally biased region" description="Basic and acidic residues" evidence="1">
    <location>
        <begin position="75"/>
        <end position="91"/>
    </location>
</feature>
<dbReference type="Proteomes" id="UP001149163">
    <property type="component" value="Unassembled WGS sequence"/>
</dbReference>
<keyword evidence="2" id="KW-0472">Membrane</keyword>
<dbReference type="InterPro" id="IPR038872">
    <property type="entry name" value="Put_GTT3"/>
</dbReference>
<organism evidence="3 4">
    <name type="scientific">Penicillium canariense</name>
    <dbReference type="NCBI Taxonomy" id="189055"/>
    <lineage>
        <taxon>Eukaryota</taxon>
        <taxon>Fungi</taxon>
        <taxon>Dikarya</taxon>
        <taxon>Ascomycota</taxon>
        <taxon>Pezizomycotina</taxon>
        <taxon>Eurotiomycetes</taxon>
        <taxon>Eurotiomycetidae</taxon>
        <taxon>Eurotiales</taxon>
        <taxon>Aspergillaceae</taxon>
        <taxon>Penicillium</taxon>
    </lineage>
</organism>
<proteinExistence type="predicted"/>
<feature type="region of interest" description="Disordered" evidence="1">
    <location>
        <begin position="65"/>
        <end position="122"/>
    </location>
</feature>
<evidence type="ECO:0000313" key="3">
    <source>
        <dbReference type="EMBL" id="KAJ5176534.1"/>
    </source>
</evidence>
<dbReference type="GeneID" id="81423712"/>
<gene>
    <name evidence="3" type="ORF">N7482_002411</name>
</gene>
<reference evidence="3" key="1">
    <citation type="submission" date="2022-11" db="EMBL/GenBank/DDBJ databases">
        <authorList>
            <person name="Petersen C."/>
        </authorList>
    </citation>
    <scope>NUCLEOTIDE SEQUENCE</scope>
    <source>
        <strain evidence="3">IBT 26290</strain>
    </source>
</reference>
<dbReference type="RefSeq" id="XP_056548142.1">
    <property type="nucleotide sequence ID" value="XM_056684536.1"/>
</dbReference>
<dbReference type="PANTHER" id="PTHR41807">
    <property type="entry name" value="GLUTATHIONE TRANSFERASE 3"/>
    <property type="match status" value="1"/>
</dbReference>
<protein>
    <submittedName>
        <fullName evidence="3">Uncharacterized protein</fullName>
    </submittedName>
</protein>
<evidence type="ECO:0000256" key="1">
    <source>
        <dbReference type="SAM" id="MobiDB-lite"/>
    </source>
</evidence>
<dbReference type="GO" id="GO:0016020">
    <property type="term" value="C:membrane"/>
    <property type="evidence" value="ECO:0007669"/>
    <property type="project" value="TreeGrafter"/>
</dbReference>
<feature type="transmembrane region" description="Helical" evidence="2">
    <location>
        <begin position="234"/>
        <end position="257"/>
    </location>
</feature>
<accession>A0A9W9IHS3</accession>
<comment type="caution">
    <text evidence="3">The sequence shown here is derived from an EMBL/GenBank/DDBJ whole genome shotgun (WGS) entry which is preliminary data.</text>
</comment>
<keyword evidence="2" id="KW-1133">Transmembrane helix</keyword>
<dbReference type="PANTHER" id="PTHR41807:SF1">
    <property type="entry name" value="GLUTATHIONE TRANSFERASE 3"/>
    <property type="match status" value="1"/>
</dbReference>
<name>A0A9W9IHS3_9EURO</name>
<sequence length="346" mass="38216">MSSGLPYLNKLRKPELVEFAELTDLQDFSDYNKNDLAAALDKHLSGINRSIFAGEKKLADYYKRLSAPPRGGSPVKREAKAEGSPAVEKKTPGRKSNKQKLEEATSSDDAAMRPAKTPSSAVRLTTSRVRAALDVPPSPAQVADSIDRQTTRVREGIEQAWTSSGVLERTHALRANLSSLFAIEAIVVAVEVFNLLTELVPNRFLGNLDANPTLHTPNIRIKIPDLFQLVTLSFWAPFTLWLLTNLLLPLVAAYFINLSWQAASGGVRRGRSAASARAQFDPLTFNIVKALLVWKVYVKHFCFWGLYSNLAVEKVNWSIPGNYYGMWTGAAIGVVGTLYEAILRRS</sequence>
<evidence type="ECO:0000313" key="4">
    <source>
        <dbReference type="Proteomes" id="UP001149163"/>
    </source>
</evidence>
<dbReference type="OrthoDB" id="4034134at2759"/>
<reference evidence="3" key="2">
    <citation type="journal article" date="2023" name="IMA Fungus">
        <title>Comparative genomic study of the Penicillium genus elucidates a diverse pangenome and 15 lateral gene transfer events.</title>
        <authorList>
            <person name="Petersen C."/>
            <person name="Sorensen T."/>
            <person name="Nielsen M.R."/>
            <person name="Sondergaard T.E."/>
            <person name="Sorensen J.L."/>
            <person name="Fitzpatrick D.A."/>
            <person name="Frisvad J.C."/>
            <person name="Nielsen K.L."/>
        </authorList>
    </citation>
    <scope>NUCLEOTIDE SEQUENCE</scope>
    <source>
        <strain evidence="3">IBT 26290</strain>
    </source>
</reference>
<feature type="transmembrane region" description="Helical" evidence="2">
    <location>
        <begin position="324"/>
        <end position="343"/>
    </location>
</feature>
<dbReference type="AlphaFoldDB" id="A0A9W9IHS3"/>
<keyword evidence="2" id="KW-0812">Transmembrane</keyword>
<evidence type="ECO:0000256" key="2">
    <source>
        <dbReference type="SAM" id="Phobius"/>
    </source>
</evidence>
<feature type="transmembrane region" description="Helical" evidence="2">
    <location>
        <begin position="278"/>
        <end position="297"/>
    </location>
</feature>
<dbReference type="EMBL" id="JAPQKN010000001">
    <property type="protein sequence ID" value="KAJ5176534.1"/>
    <property type="molecule type" value="Genomic_DNA"/>
</dbReference>
<keyword evidence="4" id="KW-1185">Reference proteome</keyword>